<evidence type="ECO:0000313" key="1">
    <source>
        <dbReference type="EMBL" id="KAK3283579.1"/>
    </source>
</evidence>
<reference evidence="1 2" key="1">
    <citation type="journal article" date="2015" name="Genome Biol. Evol.">
        <title>Comparative Genomics of a Bacterivorous Green Alga Reveals Evolutionary Causalities and Consequences of Phago-Mixotrophic Mode of Nutrition.</title>
        <authorList>
            <person name="Burns J.A."/>
            <person name="Paasch A."/>
            <person name="Narechania A."/>
            <person name="Kim E."/>
        </authorList>
    </citation>
    <scope>NUCLEOTIDE SEQUENCE [LARGE SCALE GENOMIC DNA]</scope>
    <source>
        <strain evidence="1 2">PLY_AMNH</strain>
    </source>
</reference>
<organism evidence="1 2">
    <name type="scientific">Cymbomonas tetramitiformis</name>
    <dbReference type="NCBI Taxonomy" id="36881"/>
    <lineage>
        <taxon>Eukaryota</taxon>
        <taxon>Viridiplantae</taxon>
        <taxon>Chlorophyta</taxon>
        <taxon>Pyramimonadophyceae</taxon>
        <taxon>Pyramimonadales</taxon>
        <taxon>Pyramimonadaceae</taxon>
        <taxon>Cymbomonas</taxon>
    </lineage>
</organism>
<dbReference type="EMBL" id="LGRX02002710">
    <property type="protein sequence ID" value="KAK3283579.1"/>
    <property type="molecule type" value="Genomic_DNA"/>
</dbReference>
<accession>A0AAE0LG70</accession>
<proteinExistence type="predicted"/>
<dbReference type="AlphaFoldDB" id="A0AAE0LG70"/>
<gene>
    <name evidence="1" type="ORF">CYMTET_8727</name>
</gene>
<comment type="caution">
    <text evidence="1">The sequence shown here is derived from an EMBL/GenBank/DDBJ whole genome shotgun (WGS) entry which is preliminary data.</text>
</comment>
<protein>
    <submittedName>
        <fullName evidence="1">Uncharacterized protein</fullName>
    </submittedName>
</protein>
<dbReference type="Proteomes" id="UP001190700">
    <property type="component" value="Unassembled WGS sequence"/>
</dbReference>
<sequence length="182" mass="20590">MAFIEEKVHAGTNTLVTDSVLTKWVKEFENQKAKDVMNTHAKASASSCVKSRSLQDGTLKKLRRLAKLDDCEIEALRVRELASPVLVRLGLERNEKKGQWELTQLVEHLGLEVDLKAGEFRVMPATLQKIYLQAKALLSQALSQRQWLPAQMLAVFVGLYLPVSARILQCLRQDCILTRYTV</sequence>
<evidence type="ECO:0000313" key="2">
    <source>
        <dbReference type="Proteomes" id="UP001190700"/>
    </source>
</evidence>
<keyword evidence="2" id="KW-1185">Reference proteome</keyword>
<name>A0AAE0LG70_9CHLO</name>